<dbReference type="Pfam" id="PF13556">
    <property type="entry name" value="HTH_30"/>
    <property type="match status" value="1"/>
</dbReference>
<dbReference type="EMBL" id="JAGINW010000001">
    <property type="protein sequence ID" value="MBP2328388.1"/>
    <property type="molecule type" value="Genomic_DNA"/>
</dbReference>
<evidence type="ECO:0000259" key="3">
    <source>
        <dbReference type="Pfam" id="PF13556"/>
    </source>
</evidence>
<evidence type="ECO:0000313" key="6">
    <source>
        <dbReference type="Proteomes" id="UP001519332"/>
    </source>
</evidence>
<dbReference type="RefSeq" id="WP_209645390.1">
    <property type="nucleotide sequence ID" value="NZ_JAGINW010000001.1"/>
</dbReference>
<feature type="domain" description="PucR C-terminal helix-turn-helix" evidence="3">
    <location>
        <begin position="430"/>
        <end position="488"/>
    </location>
</feature>
<dbReference type="Pfam" id="PF17853">
    <property type="entry name" value="GGDEF_2"/>
    <property type="match status" value="1"/>
</dbReference>
<comment type="similarity">
    <text evidence="1">Belongs to the CdaR family.</text>
</comment>
<name>A0ABS4TWN3_9PSEU</name>
<accession>A0ABS4TWN3</accession>
<evidence type="ECO:0000256" key="1">
    <source>
        <dbReference type="ARBA" id="ARBA00006754"/>
    </source>
</evidence>
<keyword evidence="6" id="KW-1185">Reference proteome</keyword>
<dbReference type="Pfam" id="PF07905">
    <property type="entry name" value="PucR"/>
    <property type="match status" value="1"/>
</dbReference>
<proteinExistence type="inferred from homology"/>
<dbReference type="Proteomes" id="UP001519332">
    <property type="component" value="Unassembled WGS sequence"/>
</dbReference>
<dbReference type="InterPro" id="IPR051448">
    <property type="entry name" value="CdaR-like_regulators"/>
</dbReference>
<comment type="caution">
    <text evidence="5">The sequence shown here is derived from an EMBL/GenBank/DDBJ whole genome shotgun (WGS) entry which is preliminary data.</text>
</comment>
<reference evidence="5 6" key="1">
    <citation type="submission" date="2021-03" db="EMBL/GenBank/DDBJ databases">
        <title>Sequencing the genomes of 1000 actinobacteria strains.</title>
        <authorList>
            <person name="Klenk H.-P."/>
        </authorList>
    </citation>
    <scope>NUCLEOTIDE SEQUENCE [LARGE SCALE GENOMIC DNA]</scope>
    <source>
        <strain evidence="5 6">DSM 46670</strain>
    </source>
</reference>
<feature type="domain" description="CdaR GGDEF-like" evidence="4">
    <location>
        <begin position="271"/>
        <end position="383"/>
    </location>
</feature>
<feature type="domain" description="Purine catabolism PurC-like" evidence="2">
    <location>
        <begin position="8"/>
        <end position="113"/>
    </location>
</feature>
<organism evidence="5 6">
    <name type="scientific">Kibdelosporangium banguiense</name>
    <dbReference type="NCBI Taxonomy" id="1365924"/>
    <lineage>
        <taxon>Bacteria</taxon>
        <taxon>Bacillati</taxon>
        <taxon>Actinomycetota</taxon>
        <taxon>Actinomycetes</taxon>
        <taxon>Pseudonocardiales</taxon>
        <taxon>Pseudonocardiaceae</taxon>
        <taxon>Kibdelosporangium</taxon>
    </lineage>
</organism>
<dbReference type="InterPro" id="IPR025736">
    <property type="entry name" value="PucR_C-HTH_dom"/>
</dbReference>
<evidence type="ECO:0000313" key="5">
    <source>
        <dbReference type="EMBL" id="MBP2328388.1"/>
    </source>
</evidence>
<dbReference type="Gene3D" id="1.10.10.2840">
    <property type="entry name" value="PucR C-terminal helix-turn-helix domain"/>
    <property type="match status" value="1"/>
</dbReference>
<dbReference type="PANTHER" id="PTHR33744">
    <property type="entry name" value="CARBOHYDRATE DIACID REGULATOR"/>
    <property type="match status" value="1"/>
</dbReference>
<dbReference type="InterPro" id="IPR041522">
    <property type="entry name" value="CdaR_GGDEF"/>
</dbReference>
<gene>
    <name evidence="5" type="ORF">JOF56_008773</name>
</gene>
<evidence type="ECO:0000259" key="2">
    <source>
        <dbReference type="Pfam" id="PF07905"/>
    </source>
</evidence>
<dbReference type="PANTHER" id="PTHR33744:SF1">
    <property type="entry name" value="DNA-BINDING TRANSCRIPTIONAL ACTIVATOR ADER"/>
    <property type="match status" value="1"/>
</dbReference>
<dbReference type="InterPro" id="IPR042070">
    <property type="entry name" value="PucR_C-HTH_sf"/>
</dbReference>
<protein>
    <submittedName>
        <fullName evidence="5">Purine catabolism regulator</fullName>
    </submittedName>
</protein>
<evidence type="ECO:0000259" key="4">
    <source>
        <dbReference type="Pfam" id="PF17853"/>
    </source>
</evidence>
<sequence>MLPTIQRILDLESVRHGLPAVLAGVENIDREVRWVHVAGGSRRGEIVLAAEVPQDSVPWLDRLAETGVAGVIVHASTPIAEEAVRAAQRWGLPLVQLRRETRLLDIVDAVHALVAAGQFEEFRRCEEIHRRFTELSLAGARAATVVSQAAALAKCAVVLENTAHRVLAFEPAGADPAVLDGWESLSRKIVSPGQTGYDHETGWLVARVGAQGQDWGRLLVRCTEPLTRHVILAERAAGVIALDWLARDGEDPQLQAQHTLLESLLEGDVLSSDFAMRAAAMGVPLDRCVLVAAVIRHQPRRDLVRPVREALRDNRQVGFCAALDGVSVGVLLALSPDDDPYDHMGRLADAVHRAGDVIVGVGQPVASVEDVRGALLEAKQVAAAANGVSLPYVRLSDLGLRGLMYLLRDDHRVQAYVERELGPLLEHAELVATLRAYVDSGGNKTDAAAAAHLSRQALYDRLKRAGQLLGADLDAPHVRASLQAALHAFDAIGHS</sequence>
<dbReference type="InterPro" id="IPR012914">
    <property type="entry name" value="PucR_dom"/>
</dbReference>